<evidence type="ECO:0000313" key="1">
    <source>
        <dbReference type="EMBL" id="ROO82859.1"/>
    </source>
</evidence>
<dbReference type="Proteomes" id="UP000272400">
    <property type="component" value="Unassembled WGS sequence"/>
</dbReference>
<accession>A0A3N1CNG6</accession>
<keyword evidence="2" id="KW-1185">Reference proteome</keyword>
<reference evidence="1 2" key="1">
    <citation type="submission" date="2018-11" db="EMBL/GenBank/DDBJ databases">
        <title>Sequencing the genomes of 1000 actinobacteria strains.</title>
        <authorList>
            <person name="Klenk H.-P."/>
        </authorList>
    </citation>
    <scope>NUCLEOTIDE SEQUENCE [LARGE SCALE GENOMIC DNA]</scope>
    <source>
        <strain evidence="1 2">DSM 44254</strain>
    </source>
</reference>
<dbReference type="Gene3D" id="3.40.30.10">
    <property type="entry name" value="Glutaredoxin"/>
    <property type="match status" value="1"/>
</dbReference>
<dbReference type="CDD" id="cd02970">
    <property type="entry name" value="PRX_like2"/>
    <property type="match status" value="1"/>
</dbReference>
<dbReference type="Pfam" id="PF13911">
    <property type="entry name" value="AhpC-TSA_2"/>
    <property type="match status" value="1"/>
</dbReference>
<dbReference type="RefSeq" id="WP_123661829.1">
    <property type="nucleotide sequence ID" value="NZ_RJKE01000001.1"/>
</dbReference>
<gene>
    <name evidence="1" type="ORF">EDD29_0344</name>
</gene>
<dbReference type="InterPro" id="IPR032801">
    <property type="entry name" value="PXL2A/B/C"/>
</dbReference>
<dbReference type="SUPFAM" id="SSF52833">
    <property type="entry name" value="Thioredoxin-like"/>
    <property type="match status" value="1"/>
</dbReference>
<dbReference type="InterPro" id="IPR036249">
    <property type="entry name" value="Thioredoxin-like_sf"/>
</dbReference>
<dbReference type="AlphaFoldDB" id="A0A3N1CNG6"/>
<dbReference type="OrthoDB" id="9809746at2"/>
<name>A0A3N1CNG6_9ACTN</name>
<dbReference type="EMBL" id="RJKE01000001">
    <property type="protein sequence ID" value="ROO82859.1"/>
    <property type="molecule type" value="Genomic_DNA"/>
</dbReference>
<organism evidence="1 2">
    <name type="scientific">Actinocorallia herbida</name>
    <dbReference type="NCBI Taxonomy" id="58109"/>
    <lineage>
        <taxon>Bacteria</taxon>
        <taxon>Bacillati</taxon>
        <taxon>Actinomycetota</taxon>
        <taxon>Actinomycetes</taxon>
        <taxon>Streptosporangiales</taxon>
        <taxon>Thermomonosporaceae</taxon>
        <taxon>Actinocorallia</taxon>
    </lineage>
</organism>
<evidence type="ECO:0000313" key="2">
    <source>
        <dbReference type="Proteomes" id="UP000272400"/>
    </source>
</evidence>
<protein>
    <submittedName>
        <fullName evidence="1">Peroxiredoxin</fullName>
    </submittedName>
</protein>
<sequence length="183" mass="19815">MTVTEQSIIASRALETVTGEPVSVPDPGGLLHLQFRRFAGCPICNVHLRSFARRYAEIRAAGVTEVAVFHAPAAELAPHVADLPFAVVPDPARRLYVEFGVESSPRALLDPRVWPGIIRAVAAELPRALRGKAKFPDRRPTGGRLGLPGDFLIAPDGRVLAGRIGAHADDQWSADELLHLARR</sequence>
<comment type="caution">
    <text evidence="1">The sequence shown here is derived from an EMBL/GenBank/DDBJ whole genome shotgun (WGS) entry which is preliminary data.</text>
</comment>
<proteinExistence type="predicted"/>